<dbReference type="PANTHER" id="PTHR43691:SF11">
    <property type="entry name" value="FI09636P-RELATED"/>
    <property type="match status" value="1"/>
</dbReference>
<evidence type="ECO:0000256" key="1">
    <source>
        <dbReference type="ARBA" id="ARBA00011888"/>
    </source>
</evidence>
<dbReference type="AlphaFoldDB" id="A0A0R2AZY1"/>
<dbReference type="Gene3D" id="3.40.50.1580">
    <property type="entry name" value="Nucleoside phosphorylase domain"/>
    <property type="match status" value="1"/>
</dbReference>
<reference evidence="5 6" key="1">
    <citation type="journal article" date="2015" name="Genome Announc.">
        <title>Expanding the biotechnology potential of lactobacilli through comparative genomics of 213 strains and associated genera.</title>
        <authorList>
            <person name="Sun Z."/>
            <person name="Harris H.M."/>
            <person name="McCann A."/>
            <person name="Guo C."/>
            <person name="Argimon S."/>
            <person name="Zhang W."/>
            <person name="Yang X."/>
            <person name="Jeffery I.B."/>
            <person name="Cooney J.C."/>
            <person name="Kagawa T.F."/>
            <person name="Liu W."/>
            <person name="Song Y."/>
            <person name="Salvetti E."/>
            <person name="Wrobel A."/>
            <person name="Rasinkangas P."/>
            <person name="Parkhill J."/>
            <person name="Rea M.C."/>
            <person name="O'Sullivan O."/>
            <person name="Ritari J."/>
            <person name="Douillard F.P."/>
            <person name="Paul Ross R."/>
            <person name="Yang R."/>
            <person name="Briner A.E."/>
            <person name="Felis G.E."/>
            <person name="de Vos W.M."/>
            <person name="Barrangou R."/>
            <person name="Klaenhammer T.R."/>
            <person name="Caufield P.W."/>
            <person name="Cui Y."/>
            <person name="Zhang H."/>
            <person name="O'Toole P.W."/>
        </authorList>
    </citation>
    <scope>NUCLEOTIDE SEQUENCE [LARGE SCALE GENOMIC DNA]</scope>
    <source>
        <strain evidence="5 6">DSM 23829</strain>
    </source>
</reference>
<accession>A0A0R2AZY1</accession>
<dbReference type="Proteomes" id="UP000052012">
    <property type="component" value="Unassembled WGS sequence"/>
</dbReference>
<dbReference type="GO" id="GO:0006152">
    <property type="term" value="P:purine nucleoside catabolic process"/>
    <property type="evidence" value="ECO:0007669"/>
    <property type="project" value="TreeGrafter"/>
</dbReference>
<evidence type="ECO:0000256" key="2">
    <source>
        <dbReference type="ARBA" id="ARBA00021980"/>
    </source>
</evidence>
<dbReference type="STRING" id="1423781.FD06_GL000643"/>
<dbReference type="GO" id="GO:0004731">
    <property type="term" value="F:purine-nucleoside phosphorylase activity"/>
    <property type="evidence" value="ECO:0007669"/>
    <property type="project" value="TreeGrafter"/>
</dbReference>
<keyword evidence="6" id="KW-1185">Reference proteome</keyword>
<evidence type="ECO:0000259" key="4">
    <source>
        <dbReference type="Pfam" id="PF01048"/>
    </source>
</evidence>
<dbReference type="EC" id="2.4.2.3" evidence="1"/>
<name>A0A0R2AZY1_9LACO</name>
<gene>
    <name evidence="5" type="ORF">FD06_GL000643</name>
</gene>
<comment type="caution">
    <text evidence="5">The sequence shown here is derived from an EMBL/GenBank/DDBJ whole genome shotgun (WGS) entry which is preliminary data.</text>
</comment>
<sequence>MKNLPILNYDDNKNAVINPFKKKKFSFPDKLLFAFTMTEKFNKFIADNQAKIIGEYKRSLNHFYVYQITVNGEEIGVCQGPMGAPAATQFIEFLIANGSKEILAVGSCGALKEIPENRFIIPVKALRDEGTSYHYLPAERSIDLDAAFVNKLINALQKNDIEIQKVNTWTTDAFFRETEKLVKEYTDEGYDVVEMECAALTACAKFRGVSFAQILFTADTLADSDNWDPRDYGLSSHIKVLQVGLRALADM</sequence>
<dbReference type="EMBL" id="AYYQ01000008">
    <property type="protein sequence ID" value="KRM69094.1"/>
    <property type="molecule type" value="Genomic_DNA"/>
</dbReference>
<dbReference type="RefSeq" id="WP_054658604.1">
    <property type="nucleotide sequence ID" value="NZ_AYYQ01000008.1"/>
</dbReference>
<proteinExistence type="predicted"/>
<dbReference type="GO" id="GO:0005829">
    <property type="term" value="C:cytosol"/>
    <property type="evidence" value="ECO:0007669"/>
    <property type="project" value="TreeGrafter"/>
</dbReference>
<comment type="catalytic activity">
    <reaction evidence="3">
        <text>uridine + phosphate = alpha-D-ribose 1-phosphate + uracil</text>
        <dbReference type="Rhea" id="RHEA:24388"/>
        <dbReference type="ChEBI" id="CHEBI:16704"/>
        <dbReference type="ChEBI" id="CHEBI:17568"/>
        <dbReference type="ChEBI" id="CHEBI:43474"/>
        <dbReference type="ChEBI" id="CHEBI:57720"/>
        <dbReference type="EC" id="2.4.2.3"/>
    </reaction>
</comment>
<evidence type="ECO:0000313" key="5">
    <source>
        <dbReference type="EMBL" id="KRM69094.1"/>
    </source>
</evidence>
<protein>
    <recommendedName>
        <fullName evidence="2">Uridine phosphorylase</fullName>
        <ecNumber evidence="1">2.4.2.3</ecNumber>
    </recommendedName>
</protein>
<dbReference type="InterPro" id="IPR035994">
    <property type="entry name" value="Nucleoside_phosphorylase_sf"/>
</dbReference>
<dbReference type="PATRIC" id="fig|1423781.4.peg.657"/>
<dbReference type="CDD" id="cd09007">
    <property type="entry name" value="NP-I_spr0068"/>
    <property type="match status" value="1"/>
</dbReference>
<dbReference type="PANTHER" id="PTHR43691">
    <property type="entry name" value="URIDINE PHOSPHORYLASE"/>
    <property type="match status" value="1"/>
</dbReference>
<dbReference type="Pfam" id="PF01048">
    <property type="entry name" value="PNP_UDP_1"/>
    <property type="match status" value="1"/>
</dbReference>
<dbReference type="SUPFAM" id="SSF53167">
    <property type="entry name" value="Purine and uridine phosphorylases"/>
    <property type="match status" value="1"/>
</dbReference>
<evidence type="ECO:0000256" key="3">
    <source>
        <dbReference type="ARBA" id="ARBA00048447"/>
    </source>
</evidence>
<organism evidence="5 6">
    <name type="scientific">Apilactobacillus ozensis DSM 23829 = JCM 17196</name>
    <dbReference type="NCBI Taxonomy" id="1423781"/>
    <lineage>
        <taxon>Bacteria</taxon>
        <taxon>Bacillati</taxon>
        <taxon>Bacillota</taxon>
        <taxon>Bacilli</taxon>
        <taxon>Lactobacillales</taxon>
        <taxon>Lactobacillaceae</taxon>
        <taxon>Apilactobacillus</taxon>
    </lineage>
</organism>
<feature type="domain" description="Nucleoside phosphorylase" evidence="4">
    <location>
        <begin position="56"/>
        <end position="223"/>
    </location>
</feature>
<dbReference type="InterPro" id="IPR000845">
    <property type="entry name" value="Nucleoside_phosphorylase_d"/>
</dbReference>
<evidence type="ECO:0000313" key="6">
    <source>
        <dbReference type="Proteomes" id="UP000052012"/>
    </source>
</evidence>
<dbReference type="GO" id="GO:0004850">
    <property type="term" value="F:uridine phosphorylase activity"/>
    <property type="evidence" value="ECO:0007669"/>
    <property type="project" value="UniProtKB-EC"/>
</dbReference>
<dbReference type="OrthoDB" id="7945729at2"/>